<keyword evidence="7 10" id="KW-1133">Transmembrane helix</keyword>
<protein>
    <recommendedName>
        <fullName evidence="11">ABC transporter domain-containing protein</fullName>
    </recommendedName>
</protein>
<dbReference type="Gene3D" id="3.40.50.300">
    <property type="entry name" value="P-loop containing nucleotide triphosphate hydrolases"/>
    <property type="match status" value="2"/>
</dbReference>
<proteinExistence type="inferred from homology"/>
<keyword evidence="4 10" id="KW-0812">Transmembrane</keyword>
<feature type="region of interest" description="Disordered" evidence="9">
    <location>
        <begin position="717"/>
        <end position="813"/>
    </location>
</feature>
<evidence type="ECO:0000256" key="8">
    <source>
        <dbReference type="ARBA" id="ARBA00023136"/>
    </source>
</evidence>
<dbReference type="Pfam" id="PF00005">
    <property type="entry name" value="ABC_tran"/>
    <property type="match status" value="2"/>
</dbReference>
<accession>A0A835MYN4</accession>
<feature type="region of interest" description="Disordered" evidence="9">
    <location>
        <begin position="1"/>
        <end position="73"/>
    </location>
</feature>
<dbReference type="PROSITE" id="PS00211">
    <property type="entry name" value="ABC_TRANSPORTER_1"/>
    <property type="match status" value="2"/>
</dbReference>
<sequence length="1434" mass="156931">MDLAANVPRWTPSPSPTRSLLKEPETKAIPSKREASVDDLELQSIVSEEDGKPAAAGPMFPFSTGSTTGPDPPPYSGTYEASAMAIDMKPPKEGKNYDGGKGLTSKGSSNGLLLTWTDLWVTVPDGKNGGRPILQDLTGYAEPGEILAIMGPSGSGKTTLLDALAGRLSSNSQQTGEILINGRKETLAFGTSAYVTQDDTLMTTLTVREVVHYSAQLQLPDSMPTSEKKERAEITIREMGLQGSADTRIGGWSVKGISGGQKRRVSICIEILTRPKLLFLDEPTSGLDSASSYHVMNHIVKLARQDGRTIVASIHQPSSEVFELFHNLCLLSSGKTVYFGPVSMAEQFFSSNGFPCPTLRNPSDHYLRTINADFDMDIEQGHGGSTEEAISVLVKSYKSSDICLRVCQRAASIRDQRGGVPEKKGSQASFITQCLVLTERSFINMYRDLGYYWLRLGIYIALCLCVGTIFYDIGLTFGSIQARGSMLMFVAAFLTFMAIGGFPSFVEDMKIFGRERLNGHYGVGAFVVGNTLSSIPYLLMISLIPGAMAYYLVGLQKSLDHFVFFALLLFVCMMLVESLMMIVASIVPDFLMGIITGAGIQGVMMLNGGFFRLPDDLPKPFWRYPMYYIAFHKYANQGFYKNEFQGLTFPNNIAGGPPTITGEEILKNTWQVETGYSKWIDIAILFGMVILYRLMFLGILKLVEKVKPVIKAAFATSPRQSKHISENPSSLSVEAPNVPRWTPSPSTTTSPLKEPETKSNATPSKREASVDDLELPSIVSEDDGKPATTGPMFPFSTGSTADTDPPPYSGTYEASSMAIDMMEGKNYDGGKGLTSKGSSNGLLLTWTDLWVTVPDGKNGGRPILQGLTGYAEPGEILAIMGPSGSGKTTLLDALAGRLSSNSQQTGEILINGRKETLAFGTSEAVHYSAQLQLPHSMPTSEKRERAEITIREMGLQGSADTRIGGWSVKGISGGQKRRVSICIEILTRPKLLFLDEPTSGLDSAASYHVMKHIVKLARQDGRTIVASIHQPSSEVFELFHNLCLLSSGKTVYFGPVSMAEQFFSSNGFPCPTLRNPSDHYLRTINADFDMDIEQGHGGSTDEAISVLVKSYKSSDICLRVCQRAASIRDQKGGIPEKKGSQASFITQCLVLTERSFINMYRDLGYYWLRLGIYIALCLCTGTIFYDIGLTFGSIQARGSMLMFVAAFLTFMAIGGFPSFVEDMKIFGRERLNGHYGVGAFVVGNTLSSIPYLLMISLIPGAMAYYLVGLQKSLEHFVCFALLLFVCMMLVESLMMIVASIVPDFLMGIITGAGIQGVMMLNGGFFRLPDDLPKPFWRYPMYYIAFHKYANQGFYKNEFQGLTFPNNIAGGPPTITGKEILKNTWQVETGYSKWIDIAILFGMVILYRLMFLGILKLVEKVKPVIKAAFAASPRQ</sequence>
<evidence type="ECO:0000313" key="13">
    <source>
        <dbReference type="Proteomes" id="UP000657918"/>
    </source>
</evidence>
<feature type="transmembrane region" description="Helical" evidence="10">
    <location>
        <begin position="1393"/>
        <end position="1414"/>
    </location>
</feature>
<evidence type="ECO:0000256" key="7">
    <source>
        <dbReference type="ARBA" id="ARBA00022989"/>
    </source>
</evidence>
<evidence type="ECO:0000256" key="3">
    <source>
        <dbReference type="ARBA" id="ARBA00022448"/>
    </source>
</evidence>
<comment type="subcellular location">
    <subcellularLocation>
        <location evidence="1">Membrane</location>
        <topology evidence="1">Multi-pass membrane protein</topology>
    </subcellularLocation>
</comment>
<dbReference type="InterPro" id="IPR003439">
    <property type="entry name" value="ABC_transporter-like_ATP-bd"/>
</dbReference>
<dbReference type="PANTHER" id="PTHR48042:SF19">
    <property type="entry name" value="OS09G0472100 PROTEIN"/>
    <property type="match status" value="1"/>
</dbReference>
<evidence type="ECO:0000256" key="2">
    <source>
        <dbReference type="ARBA" id="ARBA00005814"/>
    </source>
</evidence>
<dbReference type="OrthoDB" id="66620at2759"/>
<feature type="transmembrane region" description="Helical" evidence="10">
    <location>
        <begin position="562"/>
        <end position="584"/>
    </location>
</feature>
<dbReference type="InterPro" id="IPR052215">
    <property type="entry name" value="Plant_ABCG"/>
</dbReference>
<evidence type="ECO:0000256" key="9">
    <source>
        <dbReference type="SAM" id="MobiDB-lite"/>
    </source>
</evidence>
<feature type="compositionally biased region" description="Basic and acidic residues" evidence="9">
    <location>
        <begin position="20"/>
        <end position="36"/>
    </location>
</feature>
<keyword evidence="8 10" id="KW-0472">Membrane</keyword>
<evidence type="ECO:0000256" key="10">
    <source>
        <dbReference type="SAM" id="Phobius"/>
    </source>
</evidence>
<keyword evidence="5" id="KW-0547">Nucleotide-binding</keyword>
<keyword evidence="6" id="KW-0067">ATP-binding</keyword>
<keyword evidence="13" id="KW-1185">Reference proteome</keyword>
<gene>
    <name evidence="12" type="ORF">SADUNF_Sadunf05G0046700</name>
</gene>
<dbReference type="InterPro" id="IPR043926">
    <property type="entry name" value="ABCG_dom"/>
</dbReference>
<dbReference type="GO" id="GO:0140359">
    <property type="term" value="F:ABC-type transporter activity"/>
    <property type="evidence" value="ECO:0007669"/>
    <property type="project" value="InterPro"/>
</dbReference>
<evidence type="ECO:0000256" key="4">
    <source>
        <dbReference type="ARBA" id="ARBA00022692"/>
    </source>
</evidence>
<evidence type="ECO:0000256" key="1">
    <source>
        <dbReference type="ARBA" id="ARBA00004141"/>
    </source>
</evidence>
<dbReference type="InterPro" id="IPR003593">
    <property type="entry name" value="AAA+_ATPase"/>
</dbReference>
<feature type="transmembrane region" description="Helical" evidence="10">
    <location>
        <begin position="486"/>
        <end position="506"/>
    </location>
</feature>
<comment type="similarity">
    <text evidence="2">Belongs to the ABC transporter superfamily. ABCG family. Eye pigment precursor importer (TC 3.A.1.204) subfamily.</text>
</comment>
<feature type="transmembrane region" description="Helical" evidence="10">
    <location>
        <begin position="1304"/>
        <end position="1327"/>
    </location>
</feature>
<name>A0A835MYN4_9ROSI</name>
<evidence type="ECO:0000256" key="6">
    <source>
        <dbReference type="ARBA" id="ARBA00022840"/>
    </source>
</evidence>
<organism evidence="12 13">
    <name type="scientific">Salix dunnii</name>
    <dbReference type="NCBI Taxonomy" id="1413687"/>
    <lineage>
        <taxon>Eukaryota</taxon>
        <taxon>Viridiplantae</taxon>
        <taxon>Streptophyta</taxon>
        <taxon>Embryophyta</taxon>
        <taxon>Tracheophyta</taxon>
        <taxon>Spermatophyta</taxon>
        <taxon>Magnoliopsida</taxon>
        <taxon>eudicotyledons</taxon>
        <taxon>Gunneridae</taxon>
        <taxon>Pentapetalae</taxon>
        <taxon>rosids</taxon>
        <taxon>fabids</taxon>
        <taxon>Malpighiales</taxon>
        <taxon>Salicaceae</taxon>
        <taxon>Saliceae</taxon>
        <taxon>Salix</taxon>
    </lineage>
</organism>
<comment type="caution">
    <text evidence="12">The sequence shown here is derived from an EMBL/GenBank/DDBJ whole genome shotgun (WGS) entry which is preliminary data.</text>
</comment>
<dbReference type="InterPro" id="IPR027417">
    <property type="entry name" value="P-loop_NTPase"/>
</dbReference>
<dbReference type="Proteomes" id="UP000657918">
    <property type="component" value="Unassembled WGS sequence"/>
</dbReference>
<dbReference type="EMBL" id="JADGMS010000005">
    <property type="protein sequence ID" value="KAF9681859.1"/>
    <property type="molecule type" value="Genomic_DNA"/>
</dbReference>
<feature type="transmembrane region" description="Helical" evidence="10">
    <location>
        <begin position="679"/>
        <end position="700"/>
    </location>
</feature>
<dbReference type="Pfam" id="PF01061">
    <property type="entry name" value="ABC2_membrane"/>
    <property type="match status" value="2"/>
</dbReference>
<dbReference type="PANTHER" id="PTHR48042">
    <property type="entry name" value="ABC TRANSPORTER G FAMILY MEMBER 11"/>
    <property type="match status" value="1"/>
</dbReference>
<keyword evidence="3" id="KW-0813">Transport</keyword>
<feature type="transmembrane region" description="Helical" evidence="10">
    <location>
        <begin position="590"/>
        <end position="613"/>
    </location>
</feature>
<dbReference type="InterPro" id="IPR013525">
    <property type="entry name" value="ABC2_TM"/>
</dbReference>
<dbReference type="InterPro" id="IPR017871">
    <property type="entry name" value="ABC_transporter-like_CS"/>
</dbReference>
<feature type="transmembrane region" description="Helical" evidence="10">
    <location>
        <begin position="1166"/>
        <end position="1188"/>
    </location>
</feature>
<dbReference type="GO" id="GO:0005524">
    <property type="term" value="F:ATP binding"/>
    <property type="evidence" value="ECO:0007669"/>
    <property type="project" value="UniProtKB-KW"/>
</dbReference>
<dbReference type="FunFam" id="3.40.50.300:FF:001533">
    <property type="entry name" value="ABC transporter G family member 11"/>
    <property type="match status" value="1"/>
</dbReference>
<dbReference type="GO" id="GO:0016887">
    <property type="term" value="F:ATP hydrolysis activity"/>
    <property type="evidence" value="ECO:0007669"/>
    <property type="project" value="InterPro"/>
</dbReference>
<reference evidence="12 13" key="1">
    <citation type="submission" date="2020-10" db="EMBL/GenBank/DDBJ databases">
        <title>Plant Genome Project.</title>
        <authorList>
            <person name="Zhang R.-G."/>
        </authorList>
    </citation>
    <scope>NUCLEOTIDE SEQUENCE [LARGE SCALE GENOMIC DNA]</scope>
    <source>
        <strain evidence="12">FAFU-HL-1</strain>
        <tissue evidence="12">Leaf</tissue>
    </source>
</reference>
<dbReference type="SMART" id="SM00382">
    <property type="entry name" value="AAA"/>
    <property type="match status" value="2"/>
</dbReference>
<feature type="compositionally biased region" description="Low complexity" evidence="9">
    <location>
        <begin position="8"/>
        <end position="19"/>
    </location>
</feature>
<evidence type="ECO:0000259" key="11">
    <source>
        <dbReference type="PROSITE" id="PS50893"/>
    </source>
</evidence>
<dbReference type="Pfam" id="PF19055">
    <property type="entry name" value="ABC2_membrane_7"/>
    <property type="match status" value="2"/>
</dbReference>
<dbReference type="GO" id="GO:0016020">
    <property type="term" value="C:membrane"/>
    <property type="evidence" value="ECO:0007669"/>
    <property type="project" value="UniProtKB-SubCell"/>
</dbReference>
<feature type="domain" description="ABC transporter" evidence="11">
    <location>
        <begin position="114"/>
        <end position="358"/>
    </location>
</feature>
<feature type="domain" description="ABC transporter" evidence="11">
    <location>
        <begin position="844"/>
        <end position="1072"/>
    </location>
</feature>
<evidence type="ECO:0000256" key="5">
    <source>
        <dbReference type="ARBA" id="ARBA00022741"/>
    </source>
</evidence>
<evidence type="ECO:0000313" key="12">
    <source>
        <dbReference type="EMBL" id="KAF9681859.1"/>
    </source>
</evidence>
<feature type="transmembrane region" description="Helical" evidence="10">
    <location>
        <begin position="1200"/>
        <end position="1220"/>
    </location>
</feature>
<feature type="transmembrane region" description="Helical" evidence="10">
    <location>
        <begin position="452"/>
        <end position="474"/>
    </location>
</feature>
<feature type="transmembrane region" description="Helical" evidence="10">
    <location>
        <begin position="1276"/>
        <end position="1298"/>
    </location>
</feature>
<dbReference type="SUPFAM" id="SSF52540">
    <property type="entry name" value="P-loop containing nucleoside triphosphate hydrolases"/>
    <property type="match status" value="2"/>
</dbReference>
<dbReference type="PROSITE" id="PS50893">
    <property type="entry name" value="ABC_TRANSPORTER_2"/>
    <property type="match status" value="2"/>
</dbReference>